<feature type="domain" description="Putative peptidase inhibitor" evidence="1">
    <location>
        <begin position="4"/>
        <end position="83"/>
    </location>
</feature>
<dbReference type="InterPro" id="IPR058957">
    <property type="entry name" value="Peptidase_inhib_put_dom"/>
</dbReference>
<sequence>MVPHIHPDVEEVRANPTSGEHMTLVLVVDEEKSLEIVNRISETTGVELTRELDEGVLILNSLEEQVETVVALPGVRSVSPDGEAEILQ</sequence>
<dbReference type="EMBL" id="JBHSKY010000007">
    <property type="protein sequence ID" value="MFC5278658.1"/>
    <property type="molecule type" value="Genomic_DNA"/>
</dbReference>
<organism evidence="2 3">
    <name type="scientific">Halorubrum rubrum</name>
    <dbReference type="NCBI Taxonomy" id="1126240"/>
    <lineage>
        <taxon>Archaea</taxon>
        <taxon>Methanobacteriati</taxon>
        <taxon>Methanobacteriota</taxon>
        <taxon>Stenosarchaea group</taxon>
        <taxon>Halobacteria</taxon>
        <taxon>Halobacteriales</taxon>
        <taxon>Haloferacaceae</taxon>
        <taxon>Halorubrum</taxon>
    </lineage>
</organism>
<dbReference type="AlphaFoldDB" id="A0ABD5R116"/>
<keyword evidence="3" id="KW-1185">Reference proteome</keyword>
<accession>A0ABD5R116</accession>
<evidence type="ECO:0000313" key="3">
    <source>
        <dbReference type="Proteomes" id="UP001596118"/>
    </source>
</evidence>
<dbReference type="RefSeq" id="WP_256411065.1">
    <property type="nucleotide sequence ID" value="NZ_JANHDM010000003.1"/>
</dbReference>
<gene>
    <name evidence="2" type="ORF">ACFPM1_07805</name>
</gene>
<evidence type="ECO:0000259" key="1">
    <source>
        <dbReference type="Pfam" id="PF26036"/>
    </source>
</evidence>
<dbReference type="Pfam" id="PF26036">
    <property type="entry name" value="Peptidase_inhib_put"/>
    <property type="match status" value="1"/>
</dbReference>
<comment type="caution">
    <text evidence="2">The sequence shown here is derived from an EMBL/GenBank/DDBJ whole genome shotgun (WGS) entry which is preliminary data.</text>
</comment>
<protein>
    <recommendedName>
        <fullName evidence="1">Putative peptidase inhibitor domain-containing protein</fullName>
    </recommendedName>
</protein>
<proteinExistence type="predicted"/>
<name>A0ABD5R116_9EURY</name>
<reference evidence="2 3" key="1">
    <citation type="journal article" date="2019" name="Int. J. Syst. Evol. Microbiol.">
        <title>The Global Catalogue of Microorganisms (GCM) 10K type strain sequencing project: providing services to taxonomists for standard genome sequencing and annotation.</title>
        <authorList>
            <consortium name="The Broad Institute Genomics Platform"/>
            <consortium name="The Broad Institute Genome Sequencing Center for Infectious Disease"/>
            <person name="Wu L."/>
            <person name="Ma J."/>
        </authorList>
    </citation>
    <scope>NUCLEOTIDE SEQUENCE [LARGE SCALE GENOMIC DNA]</scope>
    <source>
        <strain evidence="2 3">CGMCC 1.12124</strain>
    </source>
</reference>
<dbReference type="Proteomes" id="UP001596118">
    <property type="component" value="Unassembled WGS sequence"/>
</dbReference>
<evidence type="ECO:0000313" key="2">
    <source>
        <dbReference type="EMBL" id="MFC5278658.1"/>
    </source>
</evidence>